<feature type="compositionally biased region" description="Low complexity" evidence="5">
    <location>
        <begin position="555"/>
        <end position="567"/>
    </location>
</feature>
<evidence type="ECO:0000259" key="6">
    <source>
        <dbReference type="PROSITE" id="PS51192"/>
    </source>
</evidence>
<accession>A0ABP7XMM7</accession>
<dbReference type="InterPro" id="IPR011545">
    <property type="entry name" value="DEAD/DEAH_box_helicase_dom"/>
</dbReference>
<proteinExistence type="predicted"/>
<evidence type="ECO:0000256" key="1">
    <source>
        <dbReference type="ARBA" id="ARBA00022741"/>
    </source>
</evidence>
<dbReference type="CDD" id="cd18791">
    <property type="entry name" value="SF2_C_RHA"/>
    <property type="match status" value="1"/>
</dbReference>
<dbReference type="CDD" id="cd17990">
    <property type="entry name" value="DEXHc_HrpB"/>
    <property type="match status" value="1"/>
</dbReference>
<evidence type="ECO:0000259" key="7">
    <source>
        <dbReference type="PROSITE" id="PS51194"/>
    </source>
</evidence>
<protein>
    <recommendedName>
        <fullName evidence="10">ATP-dependent helicase</fullName>
    </recommendedName>
</protein>
<keyword evidence="3" id="KW-0347">Helicase</keyword>
<dbReference type="InterPro" id="IPR007502">
    <property type="entry name" value="Helicase-assoc_dom"/>
</dbReference>
<dbReference type="PROSITE" id="PS51192">
    <property type="entry name" value="HELICASE_ATP_BIND_1"/>
    <property type="match status" value="1"/>
</dbReference>
<feature type="compositionally biased region" description="Polar residues" evidence="5">
    <location>
        <begin position="749"/>
        <end position="762"/>
    </location>
</feature>
<dbReference type="SMART" id="SM00487">
    <property type="entry name" value="DEXDc"/>
    <property type="match status" value="1"/>
</dbReference>
<feature type="compositionally biased region" description="Basic residues" evidence="5">
    <location>
        <begin position="1122"/>
        <end position="1132"/>
    </location>
</feature>
<dbReference type="InterPro" id="IPR013689">
    <property type="entry name" value="RNA_helicase_ATP-dep_HrpB_C"/>
</dbReference>
<evidence type="ECO:0000313" key="9">
    <source>
        <dbReference type="Proteomes" id="UP001501845"/>
    </source>
</evidence>
<keyword evidence="9" id="KW-1185">Reference proteome</keyword>
<evidence type="ECO:0000313" key="8">
    <source>
        <dbReference type="EMBL" id="GAA4122278.1"/>
    </source>
</evidence>
<dbReference type="Gene3D" id="1.20.120.1080">
    <property type="match status" value="1"/>
</dbReference>
<dbReference type="Pfam" id="PF00270">
    <property type="entry name" value="DEAD"/>
    <property type="match status" value="1"/>
</dbReference>
<keyword evidence="1" id="KW-0547">Nucleotide-binding</keyword>
<dbReference type="PANTHER" id="PTHR43519">
    <property type="entry name" value="ATP-DEPENDENT RNA HELICASE HRPB"/>
    <property type="match status" value="1"/>
</dbReference>
<dbReference type="InterPro" id="IPR027417">
    <property type="entry name" value="P-loop_NTPase"/>
</dbReference>
<dbReference type="RefSeq" id="WP_346155224.1">
    <property type="nucleotide sequence ID" value="NZ_BAABBU010000004.1"/>
</dbReference>
<comment type="caution">
    <text evidence="8">The sequence shown here is derived from an EMBL/GenBank/DDBJ whole genome shotgun (WGS) entry which is preliminary data.</text>
</comment>
<feature type="compositionally biased region" description="Polar residues" evidence="5">
    <location>
        <begin position="600"/>
        <end position="609"/>
    </location>
</feature>
<dbReference type="SMART" id="SM00490">
    <property type="entry name" value="HELICc"/>
    <property type="match status" value="1"/>
</dbReference>
<feature type="compositionally biased region" description="Gly residues" evidence="5">
    <location>
        <begin position="545"/>
        <end position="554"/>
    </location>
</feature>
<feature type="domain" description="Helicase ATP-binding" evidence="6">
    <location>
        <begin position="20"/>
        <end position="185"/>
    </location>
</feature>
<reference evidence="9" key="1">
    <citation type="journal article" date="2019" name="Int. J. Syst. Evol. Microbiol.">
        <title>The Global Catalogue of Microorganisms (GCM) 10K type strain sequencing project: providing services to taxonomists for standard genome sequencing and annotation.</title>
        <authorList>
            <consortium name="The Broad Institute Genomics Platform"/>
            <consortium name="The Broad Institute Genome Sequencing Center for Infectious Disease"/>
            <person name="Wu L."/>
            <person name="Ma J."/>
        </authorList>
    </citation>
    <scope>NUCLEOTIDE SEQUENCE [LARGE SCALE GENOMIC DNA]</scope>
    <source>
        <strain evidence="9">JCM 17589</strain>
    </source>
</reference>
<dbReference type="SUPFAM" id="SSF52540">
    <property type="entry name" value="P-loop containing nucleoside triphosphate hydrolases"/>
    <property type="match status" value="1"/>
</dbReference>
<organism evidence="8 9">
    <name type="scientific">Streptomyces tunisiensis</name>
    <dbReference type="NCBI Taxonomy" id="948699"/>
    <lineage>
        <taxon>Bacteria</taxon>
        <taxon>Bacillati</taxon>
        <taxon>Actinomycetota</taxon>
        <taxon>Actinomycetes</taxon>
        <taxon>Kitasatosporales</taxon>
        <taxon>Streptomycetaceae</taxon>
        <taxon>Streptomyces</taxon>
    </lineage>
</organism>
<dbReference type="Pfam" id="PF08482">
    <property type="entry name" value="HrpB_C"/>
    <property type="match status" value="1"/>
</dbReference>
<dbReference type="PANTHER" id="PTHR43519:SF1">
    <property type="entry name" value="ATP-DEPENDENT RNA HELICASE HRPB"/>
    <property type="match status" value="1"/>
</dbReference>
<name>A0ABP7XMM7_9ACTN</name>
<keyword evidence="4" id="KW-0067">ATP-binding</keyword>
<dbReference type="Gene3D" id="3.40.50.300">
    <property type="entry name" value="P-loop containing nucleotide triphosphate hydrolases"/>
    <property type="match status" value="2"/>
</dbReference>
<dbReference type="PROSITE" id="PS51194">
    <property type="entry name" value="HELICASE_CTER"/>
    <property type="match status" value="1"/>
</dbReference>
<evidence type="ECO:0000256" key="3">
    <source>
        <dbReference type="ARBA" id="ARBA00022806"/>
    </source>
</evidence>
<dbReference type="Pfam" id="PF00271">
    <property type="entry name" value="Helicase_C"/>
    <property type="match status" value="1"/>
</dbReference>
<evidence type="ECO:0000256" key="4">
    <source>
        <dbReference type="ARBA" id="ARBA00022840"/>
    </source>
</evidence>
<evidence type="ECO:0008006" key="10">
    <source>
        <dbReference type="Google" id="ProtNLM"/>
    </source>
</evidence>
<keyword evidence="2" id="KW-0378">Hydrolase</keyword>
<feature type="region of interest" description="Disordered" evidence="5">
    <location>
        <begin position="500"/>
        <end position="798"/>
    </location>
</feature>
<feature type="compositionally biased region" description="Polar residues" evidence="5">
    <location>
        <begin position="698"/>
        <end position="711"/>
    </location>
</feature>
<feature type="compositionally biased region" description="Polar residues" evidence="5">
    <location>
        <begin position="651"/>
        <end position="660"/>
    </location>
</feature>
<feature type="compositionally biased region" description="Gly residues" evidence="5">
    <location>
        <begin position="781"/>
        <end position="798"/>
    </location>
</feature>
<dbReference type="SMART" id="SM00847">
    <property type="entry name" value="HA2"/>
    <property type="match status" value="1"/>
</dbReference>
<feature type="domain" description="Helicase C-terminal" evidence="7">
    <location>
        <begin position="213"/>
        <end position="382"/>
    </location>
</feature>
<evidence type="ECO:0000256" key="5">
    <source>
        <dbReference type="SAM" id="MobiDB-lite"/>
    </source>
</evidence>
<gene>
    <name evidence="8" type="ORF">GCM10022285_02320</name>
</gene>
<dbReference type="EMBL" id="BAABBU010000004">
    <property type="protein sequence ID" value="GAA4122278.1"/>
    <property type="molecule type" value="Genomic_DNA"/>
</dbReference>
<evidence type="ECO:0000256" key="2">
    <source>
        <dbReference type="ARBA" id="ARBA00022801"/>
    </source>
</evidence>
<dbReference type="InterPro" id="IPR049614">
    <property type="entry name" value="HrpB_DEXH"/>
</dbReference>
<feature type="compositionally biased region" description="Gly residues" evidence="5">
    <location>
        <begin position="506"/>
        <end position="516"/>
    </location>
</feature>
<feature type="region of interest" description="Disordered" evidence="5">
    <location>
        <begin position="1108"/>
        <end position="1132"/>
    </location>
</feature>
<sequence length="1132" mass="116453">MIRHEALESLPVREALPSLAGALDAHGTSVLVAPPGTGKTTLVPLALAGLWGAGPTRRVLVAEPRRIAARAAARRMAWLLGERVGASVGFTVRGERAVGRDTRVEVVTTGVLLQRLQRDQELAGVDAVVLDECHERHLDADTAAAFLWDVRETLRPDLRLVAASATTDAEGWARLLGGAPVVEARGAAHPVDVVWAPPPRAVRPPHGMWVDPALLTHVAAVVRRALAERDGDVLVFLPGVGEISRVAGMLGGLSGVDVLQVHGRAPAAVQDAVLAPGKRRRVVLATSVAESSLTVPGVRVVVDSGLAREPRVDHARGLSALATVRASRAAGRQRAGRAGREAPGAVYRCWAAAEDARLPSYPSPEIKVADLTAFALQAACWGDPDASGLALLDPPPGGAMAAARDVLTAIDAVRPDGRPTERGTRLSRLGLHPRLGRALLDASPRVGAALACEVVALLSEEPPRDYGDDLPAALRTARRGGDGYAARWRTEVRRLRGALSQAEGAAGPGGNSGGEVSGSDDPVRAGAGEASAVPGHADGPSPREGLGGTAGTGAGASAQSDGGAAPETRARRRRPAGPAGPNGSGVTEAKEPTAGERPTSEPSGPQATAPSDGDAAPETRADGRRPAGPGGPNGSGVTEAKEPTAGERPTSEPSGPQATAPSDGGAVPGTRGGGRRPAGRGGPNGSGVTEAKEPTAGERQTSEPSGPQATAPSDGDAAPETRARRRRPAGPGGPNGSGVTEAKEPTAGERQTSEPSGPQATAPSDGDAAPGTRGGGRRPAGRGGVSGAAPGPGGVSDVGAAGRGGDLVAEERAVGLVVALAFPERVARADGGSYLMVGGTRAEVGAGSALRGAEWVAVAVADRPVGRGHARVLLGAAVDEDVARWAAGTLLDRREEVHWADGDVVARRVERLGAIELAARPLTDAGPAPVRAALLDGLRREGFGLLRWPAGAEVLRQRLAFLRARLGEPWPDVSDEALHARVDEWLEPELSRARRRADLARIDAGQALARLLPWASGEAARLDELAPERITVPSGSAVRVDWSDPERPVLAVKLQEMFGLQESPTVAGVPLLVHLLSPAGRPAAVTADLASFWREGYQQVRAELRGRYPKHPWPEDPATARPTRHTNARSRG</sequence>
<dbReference type="InterPro" id="IPR001650">
    <property type="entry name" value="Helicase_C-like"/>
</dbReference>
<dbReference type="Proteomes" id="UP001501845">
    <property type="component" value="Unassembled WGS sequence"/>
</dbReference>
<dbReference type="InterPro" id="IPR014001">
    <property type="entry name" value="Helicase_ATP-bd"/>
</dbReference>